<protein>
    <recommendedName>
        <fullName evidence="6">Transcriptional regulator</fullName>
    </recommendedName>
</protein>
<evidence type="ECO:0000259" key="3">
    <source>
        <dbReference type="PROSITE" id="PS51500"/>
    </source>
</evidence>
<proteinExistence type="predicted"/>
<dbReference type="PANTHER" id="PTHR46797:SF1">
    <property type="entry name" value="METHYLPHOSPHONATE SYNTHASE"/>
    <property type="match status" value="1"/>
</dbReference>
<dbReference type="SUPFAM" id="SSF47413">
    <property type="entry name" value="lambda repressor-like DNA-binding domains"/>
    <property type="match status" value="1"/>
</dbReference>
<dbReference type="Pfam" id="PF01381">
    <property type="entry name" value="HTH_3"/>
    <property type="match status" value="1"/>
</dbReference>
<dbReference type="CDD" id="cd00093">
    <property type="entry name" value="HTH_XRE"/>
    <property type="match status" value="1"/>
</dbReference>
<dbReference type="PROSITE" id="PS50943">
    <property type="entry name" value="HTH_CROC1"/>
    <property type="match status" value="1"/>
</dbReference>
<comment type="caution">
    <text evidence="4">The sequence shown here is derived from an EMBL/GenBank/DDBJ whole genome shotgun (WGS) entry which is preliminary data.</text>
</comment>
<dbReference type="Gene3D" id="1.10.260.40">
    <property type="entry name" value="lambda repressor-like DNA-binding domains"/>
    <property type="match status" value="1"/>
</dbReference>
<dbReference type="InterPro" id="IPR050807">
    <property type="entry name" value="TransReg_Diox_bact_type"/>
</dbReference>
<dbReference type="PANTHER" id="PTHR46797">
    <property type="entry name" value="HTH-TYPE TRANSCRIPTIONAL REGULATOR"/>
    <property type="match status" value="1"/>
</dbReference>
<dbReference type="RefSeq" id="WP_044139000.1">
    <property type="nucleotide sequence ID" value="NZ_CP154906.1"/>
</dbReference>
<feature type="domain" description="HTH cro/C1-type" evidence="2">
    <location>
        <begin position="6"/>
        <end position="61"/>
    </location>
</feature>
<evidence type="ECO:0000259" key="2">
    <source>
        <dbReference type="PROSITE" id="PS50943"/>
    </source>
</evidence>
<organism evidence="4 5">
    <name type="scientific">Bacillus pumilus</name>
    <name type="common">Bacillus mesentericus</name>
    <dbReference type="NCBI Taxonomy" id="1408"/>
    <lineage>
        <taxon>Bacteria</taxon>
        <taxon>Bacillati</taxon>
        <taxon>Bacillota</taxon>
        <taxon>Bacilli</taxon>
        <taxon>Bacillales</taxon>
        <taxon>Bacillaceae</taxon>
        <taxon>Bacillus</taxon>
    </lineage>
</organism>
<dbReference type="SMART" id="SM00530">
    <property type="entry name" value="HTH_XRE"/>
    <property type="match status" value="1"/>
</dbReference>
<keyword evidence="1" id="KW-0238">DNA-binding</keyword>
<dbReference type="Proteomes" id="UP000031978">
    <property type="component" value="Unassembled WGS sequence"/>
</dbReference>
<evidence type="ECO:0008006" key="6">
    <source>
        <dbReference type="Google" id="ProtNLM"/>
    </source>
</evidence>
<dbReference type="GO" id="GO:0005829">
    <property type="term" value="C:cytosol"/>
    <property type="evidence" value="ECO:0007669"/>
    <property type="project" value="TreeGrafter"/>
</dbReference>
<evidence type="ECO:0000256" key="1">
    <source>
        <dbReference type="ARBA" id="ARBA00023125"/>
    </source>
</evidence>
<dbReference type="PROSITE" id="PS51500">
    <property type="entry name" value="SIN"/>
    <property type="match status" value="1"/>
</dbReference>
<dbReference type="GO" id="GO:0003700">
    <property type="term" value="F:DNA-binding transcription factor activity"/>
    <property type="evidence" value="ECO:0007669"/>
    <property type="project" value="TreeGrafter"/>
</dbReference>
<dbReference type="GO" id="GO:0003677">
    <property type="term" value="F:DNA binding"/>
    <property type="evidence" value="ECO:0007669"/>
    <property type="project" value="UniProtKB-KW"/>
</dbReference>
<gene>
    <name evidence="4" type="ORF">B4127_3516</name>
</gene>
<dbReference type="InterPro" id="IPR010982">
    <property type="entry name" value="Lambda_DNA-bd_dom_sf"/>
</dbReference>
<dbReference type="InterPro" id="IPR001387">
    <property type="entry name" value="Cro/C1-type_HTH"/>
</dbReference>
<name>A0AB34QZC5_BACPU</name>
<feature type="domain" description="Sin" evidence="3">
    <location>
        <begin position="114"/>
        <end position="152"/>
    </location>
</feature>
<dbReference type="EMBL" id="JXCL01000002">
    <property type="protein sequence ID" value="KIL25662.1"/>
    <property type="molecule type" value="Genomic_DNA"/>
</dbReference>
<dbReference type="NCBIfam" id="NF046032">
    <property type="entry name" value="TransRegSlrRBacil"/>
    <property type="match status" value="1"/>
</dbReference>
<dbReference type="GO" id="GO:0046983">
    <property type="term" value="F:protein dimerization activity"/>
    <property type="evidence" value="ECO:0007669"/>
    <property type="project" value="InterPro"/>
</dbReference>
<sequence length="156" mass="18214">MIGKVIRIYRKRKGYSIQQLAEDAHVSKSYLSKIERGVHRNPSVQFLKKVSSSLEIDLQELFDAETLMFHDSESGEHEWREHIVNAVQSGMPKEELYQLLQTYRKEQEEKTLHVTHRKLTDSNITEWKRLMSEAKAIGLSIEEVKAFLANMGERRA</sequence>
<evidence type="ECO:0000313" key="4">
    <source>
        <dbReference type="EMBL" id="KIL25662.1"/>
    </source>
</evidence>
<reference evidence="4 5" key="1">
    <citation type="submission" date="2014-12" db="EMBL/GenBank/DDBJ databases">
        <title>Draft Genome Sequences of Five Spore-Forming Food Isolates of Bacillus pumilus.</title>
        <authorList>
            <person name="de Jong A."/>
            <person name="van Heel A.J."/>
            <person name="Montalban-Lopez M."/>
            <person name="Krawczyk A.O."/>
            <person name="Berendsen E.M."/>
            <person name="Wells-Bennik M."/>
            <person name="Kuipers O.P."/>
        </authorList>
    </citation>
    <scope>NUCLEOTIDE SEQUENCE [LARGE SCALE GENOMIC DNA]</scope>
    <source>
        <strain evidence="4 5">B4127</strain>
    </source>
</reference>
<dbReference type="Pfam" id="PF08671">
    <property type="entry name" value="SinI"/>
    <property type="match status" value="1"/>
</dbReference>
<dbReference type="AlphaFoldDB" id="A0AB34QZC5"/>
<evidence type="ECO:0000313" key="5">
    <source>
        <dbReference type="Proteomes" id="UP000031978"/>
    </source>
</evidence>
<accession>A0AB34QZC5</accession>
<dbReference type="InterPro" id="IPR010981">
    <property type="entry name" value="SinR/SinI_dimer_dom"/>
</dbReference>